<evidence type="ECO:0000256" key="4">
    <source>
        <dbReference type="ARBA" id="ARBA00023180"/>
    </source>
</evidence>
<evidence type="ECO:0000256" key="5">
    <source>
        <dbReference type="PROSITE-ProRule" id="PRU01201"/>
    </source>
</evidence>
<feature type="compositionally biased region" description="Polar residues" evidence="6">
    <location>
        <begin position="558"/>
        <end position="570"/>
    </location>
</feature>
<feature type="chain" id="PRO_5004244198" evidence="7">
    <location>
        <begin position="22"/>
        <end position="1594"/>
    </location>
</feature>
<proteinExistence type="predicted"/>
<dbReference type="Pfam" id="PF16184">
    <property type="entry name" value="Cadherin_3"/>
    <property type="match status" value="5"/>
</dbReference>
<feature type="compositionally biased region" description="Basic residues" evidence="6">
    <location>
        <begin position="989"/>
        <end position="1003"/>
    </location>
</feature>
<evidence type="ECO:0000256" key="3">
    <source>
        <dbReference type="ARBA" id="ARBA00022737"/>
    </source>
</evidence>
<dbReference type="GO" id="GO:0046872">
    <property type="term" value="F:metal ion binding"/>
    <property type="evidence" value="ECO:0007669"/>
    <property type="project" value="UniProtKB-KW"/>
</dbReference>
<evidence type="ECO:0000256" key="6">
    <source>
        <dbReference type="SAM" id="MobiDB-lite"/>
    </source>
</evidence>
<feature type="non-terminal residue" evidence="9">
    <location>
        <position position="1"/>
    </location>
</feature>
<name>Q4T085_TETNG</name>
<feature type="compositionally biased region" description="Basic and acidic residues" evidence="6">
    <location>
        <begin position="955"/>
        <end position="965"/>
    </location>
</feature>
<feature type="region of interest" description="Disordered" evidence="6">
    <location>
        <begin position="1047"/>
        <end position="1066"/>
    </location>
</feature>
<organism evidence="9">
    <name type="scientific">Tetraodon nigroviridis</name>
    <name type="common">Spotted green pufferfish</name>
    <name type="synonym">Chelonodon nigroviridis</name>
    <dbReference type="NCBI Taxonomy" id="99883"/>
    <lineage>
        <taxon>Eukaryota</taxon>
        <taxon>Metazoa</taxon>
        <taxon>Chordata</taxon>
        <taxon>Craniata</taxon>
        <taxon>Vertebrata</taxon>
        <taxon>Euteleostomi</taxon>
        <taxon>Actinopterygii</taxon>
        <taxon>Neopterygii</taxon>
        <taxon>Teleostei</taxon>
        <taxon>Neoteleostei</taxon>
        <taxon>Acanthomorphata</taxon>
        <taxon>Eupercaria</taxon>
        <taxon>Tetraodontiformes</taxon>
        <taxon>Tetradontoidea</taxon>
        <taxon>Tetraodontidae</taxon>
        <taxon>Tetraodon</taxon>
    </lineage>
</organism>
<feature type="compositionally biased region" description="Basic residues" evidence="6">
    <location>
        <begin position="538"/>
        <end position="554"/>
    </location>
</feature>
<dbReference type="EMBL" id="CAAE01011289">
    <property type="protein sequence ID" value="CAF93697.1"/>
    <property type="molecule type" value="Genomic_DNA"/>
</dbReference>
<feature type="region of interest" description="Disordered" evidence="6">
    <location>
        <begin position="1071"/>
        <end position="1099"/>
    </location>
</feature>
<feature type="signal peptide" evidence="7">
    <location>
        <begin position="1"/>
        <end position="21"/>
    </location>
</feature>
<dbReference type="OrthoDB" id="8880541at2759"/>
<evidence type="ECO:0000256" key="1">
    <source>
        <dbReference type="ARBA" id="ARBA00022723"/>
    </source>
</evidence>
<keyword evidence="4" id="KW-0325">Glycoprotein</keyword>
<evidence type="ECO:0000313" key="9">
    <source>
        <dbReference type="EMBL" id="CAF93697.1"/>
    </source>
</evidence>
<dbReference type="PROSITE" id="PS51854">
    <property type="entry name" value="CSPG"/>
    <property type="match status" value="6"/>
</dbReference>
<dbReference type="Pfam" id="PF19309">
    <property type="entry name" value="Frem_N"/>
    <property type="match status" value="1"/>
</dbReference>
<accession>Q4T085</accession>
<feature type="repeat" description="CSPG" evidence="5">
    <location>
        <begin position="1515"/>
        <end position="1594"/>
    </location>
</feature>
<dbReference type="InterPro" id="IPR039005">
    <property type="entry name" value="CSPG_rpt"/>
</dbReference>
<feature type="compositionally biased region" description="Basic and acidic residues" evidence="6">
    <location>
        <begin position="918"/>
        <end position="927"/>
    </location>
</feature>
<protein>
    <submittedName>
        <fullName evidence="9">(spotted green pufferfish) hypothetical protein</fullName>
    </submittedName>
</protein>
<keyword evidence="2 7" id="KW-0732">Signal</keyword>
<feature type="region of interest" description="Disordered" evidence="6">
    <location>
        <begin position="1306"/>
        <end position="1337"/>
    </location>
</feature>
<feature type="repeat" description="CSPG" evidence="5">
    <location>
        <begin position="1254"/>
        <end position="1371"/>
    </location>
</feature>
<feature type="region of interest" description="Disordered" evidence="6">
    <location>
        <begin position="612"/>
        <end position="631"/>
    </location>
</feature>
<reference evidence="9" key="1">
    <citation type="journal article" date="2004" name="Nature">
        <title>Genome duplication in the teleost fish Tetraodon nigroviridis reveals the early vertebrate proto-karyotype.</title>
        <authorList>
            <person name="Jaillon O."/>
            <person name="Aury J.-M."/>
            <person name="Brunet F."/>
            <person name="Petit J.-L."/>
            <person name="Stange-Thomann N."/>
            <person name="Mauceli E."/>
            <person name="Bouneau L."/>
            <person name="Fischer C."/>
            <person name="Ozouf-Costaz C."/>
            <person name="Bernot A."/>
            <person name="Nicaud S."/>
            <person name="Jaffe D."/>
            <person name="Fisher S."/>
            <person name="Lutfalla G."/>
            <person name="Dossat C."/>
            <person name="Segurens B."/>
            <person name="Dasilva C."/>
            <person name="Salanoubat M."/>
            <person name="Levy M."/>
            <person name="Boudet N."/>
            <person name="Castellano S."/>
            <person name="Anthouard V."/>
            <person name="Jubin C."/>
            <person name="Castelli V."/>
            <person name="Katinka M."/>
            <person name="Vacherie B."/>
            <person name="Biemont C."/>
            <person name="Skalli Z."/>
            <person name="Cattolico L."/>
            <person name="Poulain J."/>
            <person name="De Berardinis V."/>
            <person name="Cruaud C."/>
            <person name="Duprat S."/>
            <person name="Brottier P."/>
            <person name="Coutanceau J.-P."/>
            <person name="Gouzy J."/>
            <person name="Parra G."/>
            <person name="Lardier G."/>
            <person name="Chapple C."/>
            <person name="McKernan K.J."/>
            <person name="McEwan P."/>
            <person name="Bosak S."/>
            <person name="Kellis M."/>
            <person name="Volff J.-N."/>
            <person name="Guigo R."/>
            <person name="Zody M.C."/>
            <person name="Mesirov J."/>
            <person name="Lindblad-Toh K."/>
            <person name="Birren B."/>
            <person name="Nusbaum C."/>
            <person name="Kahn D."/>
            <person name="Robinson-Rechavi M."/>
            <person name="Laudet V."/>
            <person name="Schachter V."/>
            <person name="Quetier F."/>
            <person name="Saurin W."/>
            <person name="Scarpelli C."/>
            <person name="Wincker P."/>
            <person name="Lander E.S."/>
            <person name="Weissenbach J."/>
            <person name="Roest Crollius H."/>
        </authorList>
    </citation>
    <scope>NUCLEOTIDE SEQUENCE [LARGE SCALE GENOMIC DNA]</scope>
</reference>
<feature type="region of interest" description="Disordered" evidence="6">
    <location>
        <begin position="918"/>
        <end position="1036"/>
    </location>
</feature>
<dbReference type="InterPro" id="IPR051561">
    <property type="entry name" value="FRAS1_ECM"/>
</dbReference>
<feature type="compositionally biased region" description="Basic residues" evidence="6">
    <location>
        <begin position="497"/>
        <end position="530"/>
    </location>
</feature>
<evidence type="ECO:0000256" key="7">
    <source>
        <dbReference type="SAM" id="SignalP"/>
    </source>
</evidence>
<dbReference type="GO" id="GO:0009653">
    <property type="term" value="P:anatomical structure morphogenesis"/>
    <property type="evidence" value="ECO:0007669"/>
    <property type="project" value="TreeGrafter"/>
</dbReference>
<sequence length="1594" mass="175486">MAPPTCLWTLVPAVLLGLSSSQASLLKVNKGLKVKRGQAAFLQEDHLQFRVPPQRDACKVEVLQNQPVSQRVGKLLPQVFDCHFRSDEVKYVHNGCPLLLEDTVLLRLYRFTETETHTEVFSIHVDIVQPDCGLIKLGPKSLKVPEVYGLSDALDANVVSFHYERRSSLQCSVLLSRQDTHFPAHGQLVTGEPQEATKRGDEPESLVPLRQQLDNQARARCRSEDCLKGLKLARFSKVPCDQFLMMGLRYQHTDPPSPDKDYVTIKLELRDLRSGGVYRVAGCSSAAVTSLIPCAHQQLCLLQSEQAWIPVQIGGALPNQPPKASFMSMLILEVDQFILTPLSTATVDAEDEETPQQLLVFNITKPPADGFMAHLSDHTQPVSSFTWLDLNDMLVAYQPPNSSHSQRRNCEVELEVHDLFFERSPPVTVHMSVRSADTNAPRVSWNMGERSFKRPPLGRGRRRFCIFLSWSPRSEPAGGSVPADNVGAAANRGQRQPGRRPSRSRGRSSARTSHHQRGKGLRVHGQRRQGGRGPLSPRRQRHHQGLRGLPHQRRPASDPTQVPHQGSAQGRQPPVPDDQHAAGGVRGPDGAAGSLHPSGLRHGLQRRLHPLQRHPRPAGWPDPESPGTWSHRSALALPRRHHLFGPSDPCRLAPGYPVSQFLQRDLFRSTIYYRHLGNEVFDDSFEVVLSDVHEPPNFSEPQVGDGSNPGGLYLQGSSHFGPRWRSGVQVVTVHIQPVPDQPPKEAPGSSRCLVVKETDVVLITRDQLQFVDEESPDSELIYTVTSPPFYRDPHGRSSDAGRLFLVDSIPKFTKDPAAPVLRLFTQHAVNFLKVAYMPPAVDIGPNPQHVGLVLSVTNHQGRSVTGICFNITVMPVDNQPPQVPPDPCDQLAEGGGVESVSQTSCWCLVPGGGRCVDGGRGRRESRWLPEPAALRRGLQRRSPAGASPGGSAARGPEDRQRESHQRRGPGAGSRSETRPQVSRGTGDAHHHRIPLRHGCRLSRRQPALPGRSATPSRRGALQRPRRGPLRPGRGDCRDRLLQTHRSGGRAHTLPRHCHHRGLGRRSRRWRELGGTQGQSAGLRLTRHRPSGGQSAAISHSRQVCTPDLSRRCFATAPNFSPPGHLTLWSLGEIFSVDEGGVAPITTSHLRASDEDTPLDQLVVSLIHPPQFGYIENVLPSPGFEKSNTGISIGKDIVDGHVNYVQSRHQRVEPTADQFKLCVSDGGRASAHLPFHVVIKATNDEIPEFVAHNITANGAGSHGCLCEQVEEGDRKQLDLSVLRALDLDVPEDELRFSLFRAPRHGSIIRGADRRNSTGTPGGGRPSRPGTGRPRRPEPVLDFTLQDLQNGMDVTYVHDDSDTTEDSFVLRLTDGRHELDREVAVRVVPVNDQEPRLVRLAPETNSGVEVEPGEARLISSAALLAQDADTPATEVRYRIQSVPTQGLLQLKESRDWVTLEAGADCSQEQVSMNRLRYLHMGADGAKAQDFFVFRLLDGQNQSPPQHFHISVKELEKGSISVFVKPAKVSRGDRVTLTTDVLLATDGSGKPEELLYVVTGPPSHGHLEYVAHPGAAISAFSQLDVAANQVAYAHDNR</sequence>
<keyword evidence="1" id="KW-0479">Metal-binding</keyword>
<dbReference type="PANTHER" id="PTHR45739:SF7">
    <property type="entry name" value="FRAS1-RELATED EXTRACELLULAR MATRIX PROTEIN 1"/>
    <property type="match status" value="1"/>
</dbReference>
<feature type="compositionally biased region" description="Low complexity" evidence="6">
    <location>
        <begin position="487"/>
        <end position="496"/>
    </location>
</feature>
<feature type="repeat" description="CSPG" evidence="5">
    <location>
        <begin position="744"/>
        <end position="857"/>
    </location>
</feature>
<feature type="repeat" description="CSPG" evidence="5">
    <location>
        <begin position="1125"/>
        <end position="1223"/>
    </location>
</feature>
<feature type="repeat" description="CSPG" evidence="5">
    <location>
        <begin position="321"/>
        <end position="415"/>
    </location>
</feature>
<feature type="domain" description="FRAS1-related extracellular matrix protein N-terminal" evidence="8">
    <location>
        <begin position="26"/>
        <end position="264"/>
    </location>
</feature>
<evidence type="ECO:0000259" key="8">
    <source>
        <dbReference type="Pfam" id="PF19309"/>
    </source>
</evidence>
<comment type="caution">
    <text evidence="9">The sequence shown here is derived from an EMBL/GenBank/DDBJ whole genome shotgun (WGS) entry which is preliminary data.</text>
</comment>
<dbReference type="InterPro" id="IPR045658">
    <property type="entry name" value="FRAS1-rel_N"/>
</dbReference>
<reference evidence="9" key="2">
    <citation type="submission" date="2004-02" db="EMBL/GenBank/DDBJ databases">
        <authorList>
            <consortium name="Genoscope"/>
            <consortium name="Whitehead Institute Centre for Genome Research"/>
        </authorList>
    </citation>
    <scope>NUCLEOTIDE SEQUENCE</scope>
</reference>
<keyword evidence="3" id="KW-0677">Repeat</keyword>
<feature type="region of interest" description="Disordered" evidence="6">
    <location>
        <begin position="474"/>
        <end position="601"/>
    </location>
</feature>
<dbReference type="PANTHER" id="PTHR45739">
    <property type="entry name" value="MATRIX PROTEIN, PUTATIVE-RELATED"/>
    <property type="match status" value="1"/>
</dbReference>
<gene>
    <name evidence="9" type="ORF">GSTENG00009464001</name>
</gene>
<evidence type="ECO:0000256" key="2">
    <source>
        <dbReference type="ARBA" id="ARBA00022729"/>
    </source>
</evidence>
<feature type="compositionally biased region" description="Low complexity" evidence="6">
    <location>
        <begin position="940"/>
        <end position="954"/>
    </location>
</feature>
<feature type="repeat" description="CSPG" evidence="5">
    <location>
        <begin position="1397"/>
        <end position="1494"/>
    </location>
</feature>
<dbReference type="KEGG" id="tng:GSTEN00009464G001"/>